<organism evidence="4 5">
    <name type="scientific">Hibiscus sabdariffa</name>
    <name type="common">roselle</name>
    <dbReference type="NCBI Taxonomy" id="183260"/>
    <lineage>
        <taxon>Eukaryota</taxon>
        <taxon>Viridiplantae</taxon>
        <taxon>Streptophyta</taxon>
        <taxon>Embryophyta</taxon>
        <taxon>Tracheophyta</taxon>
        <taxon>Spermatophyta</taxon>
        <taxon>Magnoliopsida</taxon>
        <taxon>eudicotyledons</taxon>
        <taxon>Gunneridae</taxon>
        <taxon>Pentapetalae</taxon>
        <taxon>rosids</taxon>
        <taxon>malvids</taxon>
        <taxon>Malvales</taxon>
        <taxon>Malvaceae</taxon>
        <taxon>Malvoideae</taxon>
        <taxon>Hibiscus</taxon>
    </lineage>
</organism>
<feature type="region of interest" description="Disordered" evidence="1">
    <location>
        <begin position="26"/>
        <end position="86"/>
    </location>
</feature>
<evidence type="ECO:0000259" key="2">
    <source>
        <dbReference type="Pfam" id="PF00078"/>
    </source>
</evidence>
<dbReference type="Pfam" id="PF17919">
    <property type="entry name" value="RT_RNaseH_2"/>
    <property type="match status" value="1"/>
</dbReference>
<dbReference type="Gene3D" id="3.30.70.270">
    <property type="match status" value="2"/>
</dbReference>
<evidence type="ECO:0000259" key="3">
    <source>
        <dbReference type="Pfam" id="PF17919"/>
    </source>
</evidence>
<proteinExistence type="predicted"/>
<gene>
    <name evidence="4" type="ORF">V6N12_023823</name>
</gene>
<feature type="domain" description="Reverse transcriptase" evidence="2">
    <location>
        <begin position="591"/>
        <end position="648"/>
    </location>
</feature>
<dbReference type="Pfam" id="PF00078">
    <property type="entry name" value="RVT_1"/>
    <property type="match status" value="1"/>
</dbReference>
<dbReference type="EMBL" id="JBBPBM010000004">
    <property type="protein sequence ID" value="KAK8589426.1"/>
    <property type="molecule type" value="Genomic_DNA"/>
</dbReference>
<dbReference type="SUPFAM" id="SSF56672">
    <property type="entry name" value="DNA/RNA polymerases"/>
    <property type="match status" value="1"/>
</dbReference>
<dbReference type="PANTHER" id="PTHR33064">
    <property type="entry name" value="POL PROTEIN"/>
    <property type="match status" value="1"/>
</dbReference>
<reference evidence="4 5" key="1">
    <citation type="journal article" date="2024" name="G3 (Bethesda)">
        <title>Genome assembly of Hibiscus sabdariffa L. provides insights into metabolisms of medicinal natural products.</title>
        <authorList>
            <person name="Kim T."/>
        </authorList>
    </citation>
    <scope>NUCLEOTIDE SEQUENCE [LARGE SCALE GENOMIC DNA]</scope>
    <source>
        <strain evidence="4">TK-2024</strain>
        <tissue evidence="4">Old leaves</tissue>
    </source>
</reference>
<name>A0ABR2FZQ4_9ROSI</name>
<keyword evidence="5" id="KW-1185">Reference proteome</keyword>
<dbReference type="PANTHER" id="PTHR33064:SF37">
    <property type="entry name" value="RIBONUCLEASE H"/>
    <property type="match status" value="1"/>
</dbReference>
<evidence type="ECO:0000313" key="5">
    <source>
        <dbReference type="Proteomes" id="UP001472677"/>
    </source>
</evidence>
<sequence length="976" mass="113262">MVQGLSQQNPLTSFLKEYEDTIIPKIAAINQDSEEEEEQSSDYGSSESSQASSDDAIMVTTSNQPEVKTEDPDNTEPMDTAAPATTTTFSANGAKYIFTLDDIPVSRWAQRFKEFHSWMETQKLTRDNNYEILTEFVSRFKGVLRDWWNTIPHGDQMQFLVQQDFAAVIRAMHTHFLGNPDDVKTLQRKEFFKRKCCSFERKDLEKHFNSMIKLFFTLGADQSLKQVILASIPELLQNAVDRNLQQRRRNILQMTVGEIQQETFIALEELCDRKRIIKEYMFGSKELDKACKIPGLTIKCKKEHQCHCRSRRKKTFSTRYKGRSSKIPNFPAFPRRRGKWKYLRKKRKKTGIQISEDDDMESIFSIEDEPSDQSLFAIQRLEDEQEDSTTEWSSEEGIYMLQNKISSILASIVPVPHVPASIYLGKFEKPIPIIAFIDTGAAETIMNPDVLPPEWWKPHVKYFNSAADQTFATHLISKPITIQLFPGCAIKTTVLGSHLPGKDLDQWKSSHPLSKTSKIKACAESHKEFLSKCDHPLWKNPEFFIQMSFKRSEDINPTKASHSGMNPDHQKLAETECNELLQQDLIELSDSQWALIYIDDVLMYSPDEESHTILLNQFKQLVLQYGIMLSERKMKIAQQEIEFLGMHLKEGRYHPGSHIAQELLKFPDDNLSKKQILQFLGIVNYLRDFLPKISKYTNSLRKMLKKDPPQWSTAQTKVVKTLKEKLQHLPPLQIPSEGKRILQTDASDKYWGSILFEEKQGKRQLCGYKSGRFSDAEIHYHSTFKEILAVKKGISKFEFHLIGHHFLVEMDMSSFPQMIKFKQKIIPNPQLLRWAEWPSSPKPSRPPNRPKENPETAFNIPPNLNPEFPPEVYRLVLENQFHSKAREMIFEYQLDIFRNYGGLMLKPFGLHPDYPFIHPIHFDITEVPDEVKWLLWYFTHIYHEAMQFVLPDLQSFIDQAIQGIDPPITRNLATIL</sequence>
<dbReference type="InterPro" id="IPR000477">
    <property type="entry name" value="RT_dom"/>
</dbReference>
<evidence type="ECO:0000313" key="4">
    <source>
        <dbReference type="EMBL" id="KAK8589426.1"/>
    </source>
</evidence>
<feature type="region of interest" description="Disordered" evidence="1">
    <location>
        <begin position="837"/>
        <end position="862"/>
    </location>
</feature>
<evidence type="ECO:0008006" key="6">
    <source>
        <dbReference type="Google" id="ProtNLM"/>
    </source>
</evidence>
<feature type="compositionally biased region" description="Low complexity" evidence="1">
    <location>
        <begin position="41"/>
        <end position="55"/>
    </location>
</feature>
<dbReference type="InterPro" id="IPR043128">
    <property type="entry name" value="Rev_trsase/Diguanyl_cyclase"/>
</dbReference>
<dbReference type="Proteomes" id="UP001472677">
    <property type="component" value="Unassembled WGS sequence"/>
</dbReference>
<dbReference type="InterPro" id="IPR041577">
    <property type="entry name" value="RT_RNaseH_2"/>
</dbReference>
<dbReference type="InterPro" id="IPR043502">
    <property type="entry name" value="DNA/RNA_pol_sf"/>
</dbReference>
<comment type="caution">
    <text evidence="4">The sequence shown here is derived from an EMBL/GenBank/DDBJ whole genome shotgun (WGS) entry which is preliminary data.</text>
</comment>
<protein>
    <recommendedName>
        <fullName evidence="6">Polyprotein</fullName>
    </recommendedName>
</protein>
<dbReference type="InterPro" id="IPR051320">
    <property type="entry name" value="Viral_Replic_Matur_Polypro"/>
</dbReference>
<evidence type="ECO:0000256" key="1">
    <source>
        <dbReference type="SAM" id="MobiDB-lite"/>
    </source>
</evidence>
<feature type="domain" description="Reverse transcriptase/retrotransposon-derived protein RNase H-like" evidence="3">
    <location>
        <begin position="711"/>
        <end position="808"/>
    </location>
</feature>
<accession>A0ABR2FZQ4</accession>